<feature type="region of interest" description="Disordered" evidence="9">
    <location>
        <begin position="974"/>
        <end position="995"/>
    </location>
</feature>
<evidence type="ECO:0000256" key="5">
    <source>
        <dbReference type="ARBA" id="ARBA00022801"/>
    </source>
</evidence>
<dbReference type="Gene3D" id="3.10.170.20">
    <property type="match status" value="1"/>
</dbReference>
<evidence type="ECO:0000256" key="9">
    <source>
        <dbReference type="SAM" id="MobiDB-lite"/>
    </source>
</evidence>
<keyword evidence="7" id="KW-0482">Metalloprotease</keyword>
<feature type="region of interest" description="Disordered" evidence="9">
    <location>
        <begin position="1"/>
        <end position="82"/>
    </location>
</feature>
<dbReference type="Proteomes" id="UP001530293">
    <property type="component" value="Unassembled WGS sequence"/>
</dbReference>
<dbReference type="Pfam" id="PF01457">
    <property type="entry name" value="Peptidase_M8"/>
    <property type="match status" value="1"/>
</dbReference>
<dbReference type="Gene3D" id="3.90.132.10">
    <property type="entry name" value="Leishmanolysin , domain 2"/>
    <property type="match status" value="1"/>
</dbReference>
<sequence length="1670" mass="187905">MIGRNQRQSESGGSWRVAGHGHDDQPPPPQQQRRQHSNHFSAAAPSLNSYYTQPPQHQQHYLNNNNPTLGNGGDDDNNFYDQQQRNGHELTTSRRISNYSWPPSTYNRQSYSTLGMLLTILFLIWGSFSGSSSIIDSTLNFAAATIPGFSRLAGGSKLGRRLSRGLGSSNGDNGGEEDFIRPDFVYEHPYVSSSYYTSTKSIKTLLANEEIQVKKNLLRAAEEEREAAMQASVPGGAGGSNKRREIKTRLAIVRPFCEFDAEALPSTFSCWNGLPPCKAAREDIGDDYDDDDEEDMYELNIDGELVAYKKNSTLGGGGYDDEEEEDRHLFDFVGSDAMKNAVADVFLFYSQTFSENEVAIKAVDTIIDQFFEPGGWSQCFANIYAIEANIPQELDLYIPSAQEELYNWVNGPNRQYEAAFRIIQSGEWGEYDGFYLMEGDSVPIKAHWLDVVLSEIEKHRPFAVLGAQYDGDKWDNFYEKIPISLLHHTNGNAIYNTSHPLLERLVGQLEIEAPCPYNSIPYDYRMSQMWVEGTLGIVPTLAPKIMLNEEGENITLSNNLEMFKKWADIWEKENPYKFTPVIHNYAATNLIPRHLGPEYIIHGAKLYSPWDPTKTEITLVISEWFYDRSLHLIKNLDEKDHPFSQVVVMVPPVAGAHEDYDQLTSIPVRTQHRGSPDYMDLCDAEVTTDWFMITNSYHQVARHVDLMFTPGTFLPVIPFTPATLAFCFKFPYCKETINLAQRINPGHDKVILDMDMLYHTESRNAYCKEWKEANGEEGEDLYKHQQRRLMFRKKIIGPSGPTGTSYFAWMVREKKDGMYKMTDRSLYGARPPFIKVFSKEEKLDGMSADERAKRVGMTLMDNTTDCNCGAYETEVECTESGIGCLWRPLFESCHPPELIDGSEPICPSTEAPTMAPTIFLEDETESPSPDVVPPPEDDVSPVPESDPWYISMFKSREHDAYTSETNNTEDFTLMADDDDAIPGSEAGPTQSRKLQTDSFDPLYEADLLADQRLHASDEPRRNLQTEVLDEWYITNAQAQTEATTLPMKVCNSWNPSVVPRNRTKSNIWDGPSLDPESRSFSAMATSRPTKLYGSHLRHRHLMSQEQFPDLLNILDDSSAMKYSWQTSTVPINIPKYAAFNDGRKTNVPLDPPEIEHKTFVNYENDNYRPIRITFATDHLLDLSSNKNEKRSESVTMATISRIETLTGDILPAVAETWASAISVLQSDDNMFPYDNKCGAAEISSHHLSRGFPDTDIVIHVTVDGPQCYNDAHARKIVSYSTICSFDQHLRPISANIELCLENVDLSFGDVSDEESLRLTATLTVEVGKILGLSPALFRYFRNPLTKQPYGSTERTVRCVDGAEETLFVPNILQTWIESDSLGKEIGRWELTTPTVRQVVRNHFDCQILHGARLSQTDSSSCFGDFFDPRYHFDDNLTPSGGSADMAYSLSPLTLALLEDSGWYRVNFEKSTVPLFGRGAGCGFVEGNCVGPSEAKLPDYSQGYFCNDRGSQILGQPSGCDYTHNHKADCMRFEESEASNCPMRIENIKSCSDQANTPSFTGEVYSVNSRCFVTDTPSSICLESYCNSIDSKIDIVVNEKVFQCDYEGQEINFGQGYSVQCPRLALVCPHLVCPANCSGKGVCDYCLENPQCLCEDPFDKTPGCYGDSQKA</sequence>
<comment type="cofactor">
    <cofactor evidence="1">
        <name>Zn(2+)</name>
        <dbReference type="ChEBI" id="CHEBI:29105"/>
    </cofactor>
</comment>
<evidence type="ECO:0000256" key="7">
    <source>
        <dbReference type="ARBA" id="ARBA00023049"/>
    </source>
</evidence>
<proteinExistence type="inferred from homology"/>
<evidence type="ECO:0000256" key="1">
    <source>
        <dbReference type="ARBA" id="ARBA00001947"/>
    </source>
</evidence>
<reference evidence="11 12" key="1">
    <citation type="submission" date="2024-10" db="EMBL/GenBank/DDBJ databases">
        <title>Updated reference genomes for cyclostephanoid diatoms.</title>
        <authorList>
            <person name="Roberts W.R."/>
            <person name="Alverson A.J."/>
        </authorList>
    </citation>
    <scope>NUCLEOTIDE SEQUENCE [LARGE SCALE GENOMIC DNA]</scope>
    <source>
        <strain evidence="11 12">AJA232-27</strain>
    </source>
</reference>
<keyword evidence="12" id="KW-1185">Reference proteome</keyword>
<feature type="compositionally biased region" description="Low complexity" evidence="9">
    <location>
        <begin position="53"/>
        <end position="69"/>
    </location>
</feature>
<keyword evidence="10" id="KW-0472">Membrane</keyword>
<dbReference type="SUPFAM" id="SSF55486">
    <property type="entry name" value="Metalloproteases ('zincins'), catalytic domain"/>
    <property type="match status" value="1"/>
</dbReference>
<evidence type="ECO:0000256" key="3">
    <source>
        <dbReference type="ARBA" id="ARBA00022670"/>
    </source>
</evidence>
<feature type="transmembrane region" description="Helical" evidence="10">
    <location>
        <begin position="111"/>
        <end position="128"/>
    </location>
</feature>
<keyword evidence="5" id="KW-0378">Hydrolase</keyword>
<keyword evidence="3" id="KW-0645">Protease</keyword>
<dbReference type="InterPro" id="IPR001577">
    <property type="entry name" value="Peptidase_M8"/>
</dbReference>
<keyword evidence="4" id="KW-0479">Metal-binding</keyword>
<comment type="similarity">
    <text evidence="2">Belongs to the peptidase M8 family.</text>
</comment>
<evidence type="ECO:0000256" key="6">
    <source>
        <dbReference type="ARBA" id="ARBA00022833"/>
    </source>
</evidence>
<dbReference type="GO" id="GO:0008237">
    <property type="term" value="F:metallopeptidase activity"/>
    <property type="evidence" value="ECO:0007669"/>
    <property type="project" value="UniProtKB-KW"/>
</dbReference>
<protein>
    <submittedName>
        <fullName evidence="11">Uncharacterized protein</fullName>
    </submittedName>
</protein>
<feature type="active site" evidence="8">
    <location>
        <position position="1325"/>
    </location>
</feature>
<dbReference type="PANTHER" id="PTHR10942:SF0">
    <property type="entry name" value="LEISHMANOLYSIN-LIKE PEPTIDASE"/>
    <property type="match status" value="1"/>
</dbReference>
<organism evidence="11 12">
    <name type="scientific">Discostella pseudostelligera</name>
    <dbReference type="NCBI Taxonomy" id="259834"/>
    <lineage>
        <taxon>Eukaryota</taxon>
        <taxon>Sar</taxon>
        <taxon>Stramenopiles</taxon>
        <taxon>Ochrophyta</taxon>
        <taxon>Bacillariophyta</taxon>
        <taxon>Coscinodiscophyceae</taxon>
        <taxon>Thalassiosirophycidae</taxon>
        <taxon>Stephanodiscales</taxon>
        <taxon>Stephanodiscaceae</taxon>
        <taxon>Discostella</taxon>
    </lineage>
</organism>
<comment type="caution">
    <text evidence="11">The sequence shown here is derived from an EMBL/GenBank/DDBJ whole genome shotgun (WGS) entry which is preliminary data.</text>
</comment>
<gene>
    <name evidence="11" type="ORF">ACHAWU_002693</name>
</gene>
<dbReference type="GO" id="GO:0046872">
    <property type="term" value="F:metal ion binding"/>
    <property type="evidence" value="ECO:0007669"/>
    <property type="project" value="UniProtKB-KW"/>
</dbReference>
<evidence type="ECO:0000313" key="12">
    <source>
        <dbReference type="Proteomes" id="UP001530293"/>
    </source>
</evidence>
<accession>A0ABD3N610</accession>
<evidence type="ECO:0000256" key="2">
    <source>
        <dbReference type="ARBA" id="ARBA00005860"/>
    </source>
</evidence>
<dbReference type="GO" id="GO:0006508">
    <property type="term" value="P:proteolysis"/>
    <property type="evidence" value="ECO:0007669"/>
    <property type="project" value="UniProtKB-KW"/>
</dbReference>
<keyword evidence="6" id="KW-0862">Zinc</keyword>
<evidence type="ECO:0000256" key="4">
    <source>
        <dbReference type="ARBA" id="ARBA00022723"/>
    </source>
</evidence>
<feature type="compositionally biased region" description="Polar residues" evidence="9">
    <location>
        <begin position="1"/>
        <end position="12"/>
    </location>
</feature>
<keyword evidence="10" id="KW-0812">Transmembrane</keyword>
<feature type="region of interest" description="Disordered" evidence="9">
    <location>
        <begin position="922"/>
        <end position="943"/>
    </location>
</feature>
<dbReference type="EMBL" id="JALLBG020000069">
    <property type="protein sequence ID" value="KAL3768135.1"/>
    <property type="molecule type" value="Genomic_DNA"/>
</dbReference>
<name>A0ABD3N610_9STRA</name>
<keyword evidence="10" id="KW-1133">Transmembrane helix</keyword>
<evidence type="ECO:0000256" key="8">
    <source>
        <dbReference type="PIRSR" id="PIRSR601577-1"/>
    </source>
</evidence>
<dbReference type="PANTHER" id="PTHR10942">
    <property type="entry name" value="LEISHMANOLYSIN-LIKE PEPTIDASE"/>
    <property type="match status" value="1"/>
</dbReference>
<evidence type="ECO:0000313" key="11">
    <source>
        <dbReference type="EMBL" id="KAL3768135.1"/>
    </source>
</evidence>
<evidence type="ECO:0000256" key="10">
    <source>
        <dbReference type="SAM" id="Phobius"/>
    </source>
</evidence>